<gene>
    <name evidence="2" type="ORF">MAR_003535</name>
</gene>
<reference evidence="2" key="1">
    <citation type="submission" date="2022-11" db="EMBL/GenBank/DDBJ databases">
        <title>Centuries of genome instability and evolution in soft-shell clam transmissible cancer (bioRxiv).</title>
        <authorList>
            <person name="Hart S.F.M."/>
            <person name="Yonemitsu M.A."/>
            <person name="Giersch R.M."/>
            <person name="Beal B.F."/>
            <person name="Arriagada G."/>
            <person name="Davis B.W."/>
            <person name="Ostrander E.A."/>
            <person name="Goff S.P."/>
            <person name="Metzger M.J."/>
        </authorList>
    </citation>
    <scope>NUCLEOTIDE SEQUENCE</scope>
    <source>
        <strain evidence="2">MELC-2E11</strain>
        <tissue evidence="2">Siphon/mantle</tissue>
    </source>
</reference>
<dbReference type="Proteomes" id="UP001164746">
    <property type="component" value="Chromosome 16"/>
</dbReference>
<feature type="region of interest" description="Disordered" evidence="1">
    <location>
        <begin position="1"/>
        <end position="25"/>
    </location>
</feature>
<proteinExistence type="predicted"/>
<keyword evidence="3" id="KW-1185">Reference proteome</keyword>
<organism evidence="2 3">
    <name type="scientific">Mya arenaria</name>
    <name type="common">Soft-shell clam</name>
    <dbReference type="NCBI Taxonomy" id="6604"/>
    <lineage>
        <taxon>Eukaryota</taxon>
        <taxon>Metazoa</taxon>
        <taxon>Spiralia</taxon>
        <taxon>Lophotrochozoa</taxon>
        <taxon>Mollusca</taxon>
        <taxon>Bivalvia</taxon>
        <taxon>Autobranchia</taxon>
        <taxon>Heteroconchia</taxon>
        <taxon>Euheterodonta</taxon>
        <taxon>Imparidentia</taxon>
        <taxon>Neoheterodontei</taxon>
        <taxon>Myida</taxon>
        <taxon>Myoidea</taxon>
        <taxon>Myidae</taxon>
        <taxon>Mya</taxon>
    </lineage>
</organism>
<feature type="compositionally biased region" description="Basic residues" evidence="1">
    <location>
        <begin position="1"/>
        <end position="14"/>
    </location>
</feature>
<evidence type="ECO:0000313" key="2">
    <source>
        <dbReference type="EMBL" id="WAR29967.1"/>
    </source>
</evidence>
<protein>
    <submittedName>
        <fullName evidence="2">Uncharacterized protein</fullName>
    </submittedName>
</protein>
<evidence type="ECO:0000313" key="3">
    <source>
        <dbReference type="Proteomes" id="UP001164746"/>
    </source>
</evidence>
<name>A0ABY7G9E6_MYAAR</name>
<accession>A0ABY7G9E6</accession>
<evidence type="ECO:0000256" key="1">
    <source>
        <dbReference type="SAM" id="MobiDB-lite"/>
    </source>
</evidence>
<dbReference type="EMBL" id="CP111027">
    <property type="protein sequence ID" value="WAR29967.1"/>
    <property type="molecule type" value="Genomic_DNA"/>
</dbReference>
<sequence length="194" mass="22078">MQLRQKGGRHRLRRRSAEKTTKSTTKMHIAQSDLASTGDVMVYEEPCKKTKKDASCGVSVGCGVNMDIGGQENNITKDPHYPVTNSDFITQAAQITKAKENHLTDLSLHNTQVTLQPITMETPHDVENNNNSMYKLDPCVMEVDPTFPVPEEEEEISEENEIFYNIPFKKKIKILEKKINYLEKEIAIQYTSFV</sequence>